<dbReference type="RefSeq" id="WP_149939817.1">
    <property type="nucleotide sequence ID" value="NZ_JADMVQ010000008.1"/>
</dbReference>
<dbReference type="SUPFAM" id="SSF82171">
    <property type="entry name" value="DPP6 N-terminal domain-like"/>
    <property type="match status" value="1"/>
</dbReference>
<dbReference type="Proteomes" id="UP000460135">
    <property type="component" value="Unassembled WGS sequence"/>
</dbReference>
<sequence>MNDYRISKYIKKVFETPSDRFSEWFGYYNYDTLTSNHRKLLCNRIAEDGVPPRADLKVEVGYYEIPFGEWHHVGFSDSWNWQQGCMAQWLNDDEIIYNTSENNHHIAIIYDTRTGNDRKIDWAVYGIMPGGKKSIALDMERAHWCRAYHYQSVKDKSKDGSIFEGDGIFEIDLVSNTRRRIISIQDILSLDPKPYFTKAKHWLEHIMINQDGTKFCVLHRFSSVTNVYSYKTRLIVIDASTLEMQSIDGWENTQWSHFGWNGNDFAIYAYPTREKVNEKDFEPDDKIKSGPFQLRYKPKFSMTLFVKMIARNVLPTRALLKMKGGITTYQYYTQKQNKKYCLQRVFDVDPFLTDGHPSFTPDGRYMITDTYPDKYHCQRLYVYDLQTSKYLLLGAFNAYYDKNPASCDLHPKLSRDGMTVVVDSAHDQKHHMLVLDLDWNLIKKQISQYE</sequence>
<reference evidence="1 2" key="1">
    <citation type="journal article" date="2019" name="Nat. Med.">
        <title>A library of human gut bacterial isolates paired with longitudinal multiomics data enables mechanistic microbiome research.</title>
        <authorList>
            <person name="Poyet M."/>
            <person name="Groussin M."/>
            <person name="Gibbons S.M."/>
            <person name="Avila-Pacheco J."/>
            <person name="Jiang X."/>
            <person name="Kearney S.M."/>
            <person name="Perrotta A.R."/>
            <person name="Berdy B."/>
            <person name="Zhao S."/>
            <person name="Lieberman T.D."/>
            <person name="Swanson P.K."/>
            <person name="Smith M."/>
            <person name="Roesemann S."/>
            <person name="Alexander J.E."/>
            <person name="Rich S.A."/>
            <person name="Livny J."/>
            <person name="Vlamakis H."/>
            <person name="Clish C."/>
            <person name="Bullock K."/>
            <person name="Deik A."/>
            <person name="Scott J."/>
            <person name="Pierce K.A."/>
            <person name="Xavier R.J."/>
            <person name="Alm E.J."/>
        </authorList>
    </citation>
    <scope>NUCLEOTIDE SEQUENCE [LARGE SCALE GENOMIC DNA]</scope>
    <source>
        <strain evidence="1 2">BIOML-A183</strain>
    </source>
</reference>
<comment type="caution">
    <text evidence="1">The sequence shown here is derived from an EMBL/GenBank/DDBJ whole genome shotgun (WGS) entry which is preliminary data.</text>
</comment>
<evidence type="ECO:0000313" key="1">
    <source>
        <dbReference type="EMBL" id="KAA3801546.1"/>
    </source>
</evidence>
<accession>A0A6N3V5T4</accession>
<protein>
    <submittedName>
        <fullName evidence="1">Uncharacterized protein</fullName>
    </submittedName>
</protein>
<name>A0A6N3V5T4_BACOV</name>
<dbReference type="AlphaFoldDB" id="A0A6N3V5T4"/>
<dbReference type="EMBL" id="VWLX01000018">
    <property type="protein sequence ID" value="KAA3801546.1"/>
    <property type="molecule type" value="Genomic_DNA"/>
</dbReference>
<gene>
    <name evidence="1" type="ORF">F3F51_20795</name>
</gene>
<evidence type="ECO:0000313" key="2">
    <source>
        <dbReference type="Proteomes" id="UP000460135"/>
    </source>
</evidence>
<organism evidence="1 2">
    <name type="scientific">Bacteroides ovatus</name>
    <dbReference type="NCBI Taxonomy" id="28116"/>
    <lineage>
        <taxon>Bacteria</taxon>
        <taxon>Pseudomonadati</taxon>
        <taxon>Bacteroidota</taxon>
        <taxon>Bacteroidia</taxon>
        <taxon>Bacteroidales</taxon>
        <taxon>Bacteroidaceae</taxon>
        <taxon>Bacteroides</taxon>
    </lineage>
</organism>
<proteinExistence type="predicted"/>